<dbReference type="GO" id="GO:0035597">
    <property type="term" value="F:tRNA-2-methylthio-N(6)-dimethylallyladenosine(37) synthase activity"/>
    <property type="evidence" value="ECO:0007669"/>
    <property type="project" value="UniProtKB-EC"/>
</dbReference>
<name>A0A933IEN3_UNCT6</name>
<evidence type="ECO:0000256" key="2">
    <source>
        <dbReference type="ARBA" id="ARBA00033765"/>
    </source>
</evidence>
<comment type="function">
    <text evidence="1">Catalyzes the methylthiolation of N6-(dimethylallyl)adenosine (i(6)A), leading to the formation of 2-methylthio-N6-(dimethylallyl)adenosine (ms(2)i(6)A) at position 37 in tRNAs that read codons beginning with uridine.</text>
</comment>
<comment type="caution">
    <text evidence="4">The sequence shown here is derived from an EMBL/GenBank/DDBJ whole genome shotgun (WGS) entry which is preliminary data.</text>
</comment>
<evidence type="ECO:0000313" key="5">
    <source>
        <dbReference type="Proteomes" id="UP000736328"/>
    </source>
</evidence>
<dbReference type="Gene3D" id="2.40.50.140">
    <property type="entry name" value="Nucleic acid-binding proteins"/>
    <property type="match status" value="1"/>
</dbReference>
<dbReference type="EC" id="2.8.4.3" evidence="2"/>
<evidence type="ECO:0000256" key="1">
    <source>
        <dbReference type="ARBA" id="ARBA00003234"/>
    </source>
</evidence>
<accession>A0A933IEN3</accession>
<dbReference type="AlphaFoldDB" id="A0A933IEN3"/>
<dbReference type="EMBL" id="JACQXR010000097">
    <property type="protein sequence ID" value="MBI4727028.1"/>
    <property type="molecule type" value="Genomic_DNA"/>
</dbReference>
<organism evidence="4 5">
    <name type="scientific">candidate division TA06 bacterium</name>
    <dbReference type="NCBI Taxonomy" id="2250710"/>
    <lineage>
        <taxon>Bacteria</taxon>
        <taxon>Bacteria division TA06</taxon>
    </lineage>
</organism>
<dbReference type="GO" id="GO:0005829">
    <property type="term" value="C:cytosol"/>
    <property type="evidence" value="ECO:0007669"/>
    <property type="project" value="TreeGrafter"/>
</dbReference>
<gene>
    <name evidence="4" type="ORF">HY768_07370</name>
</gene>
<dbReference type="InterPro" id="IPR002792">
    <property type="entry name" value="TRAM_dom"/>
</dbReference>
<evidence type="ECO:0000313" key="4">
    <source>
        <dbReference type="EMBL" id="MBI4727028.1"/>
    </source>
</evidence>
<dbReference type="PANTHER" id="PTHR43020:SF2">
    <property type="entry name" value="MITOCHONDRIAL TRNA METHYLTHIOTRANSFERASE CDK5RAP1"/>
    <property type="match status" value="1"/>
</dbReference>
<dbReference type="PANTHER" id="PTHR43020">
    <property type="entry name" value="CDK5 REGULATORY SUBUNIT-ASSOCIATED PROTEIN 1"/>
    <property type="match status" value="1"/>
</dbReference>
<dbReference type="InterPro" id="IPR012340">
    <property type="entry name" value="NA-bd_OB-fold"/>
</dbReference>
<protein>
    <recommendedName>
        <fullName evidence="2">tRNA-2-methylthio-N(6)-dimethylallyladenosine synthase</fullName>
        <ecNumber evidence="2">2.8.4.3</ecNumber>
    </recommendedName>
</protein>
<dbReference type="Pfam" id="PF01938">
    <property type="entry name" value="TRAM"/>
    <property type="match status" value="1"/>
</dbReference>
<sequence>MLIKTQQAITIESNRADIGKTFTVLVEKESKRSHGQFMGRNEGNKTVAVNSSREFKPGQLVKVKIEKTTQATLVGETV</sequence>
<proteinExistence type="predicted"/>
<reference evidence="4" key="1">
    <citation type="submission" date="2020-07" db="EMBL/GenBank/DDBJ databases">
        <title>Huge and variable diversity of episymbiotic CPR bacteria and DPANN archaea in groundwater ecosystems.</title>
        <authorList>
            <person name="He C.Y."/>
            <person name="Keren R."/>
            <person name="Whittaker M."/>
            <person name="Farag I.F."/>
            <person name="Doudna J."/>
            <person name="Cate J.H.D."/>
            <person name="Banfield J.F."/>
        </authorList>
    </citation>
    <scope>NUCLEOTIDE SEQUENCE</scope>
    <source>
        <strain evidence="4">NC_groundwater_1520_Pr4_B-0.1um_53_5</strain>
    </source>
</reference>
<dbReference type="GO" id="GO:0051539">
    <property type="term" value="F:4 iron, 4 sulfur cluster binding"/>
    <property type="evidence" value="ECO:0007669"/>
    <property type="project" value="TreeGrafter"/>
</dbReference>
<feature type="domain" description="TRAM" evidence="3">
    <location>
        <begin position="15"/>
        <end position="78"/>
    </location>
</feature>
<dbReference type="PROSITE" id="PS50926">
    <property type="entry name" value="TRAM"/>
    <property type="match status" value="1"/>
</dbReference>
<evidence type="ECO:0000259" key="3">
    <source>
        <dbReference type="PROSITE" id="PS50926"/>
    </source>
</evidence>
<dbReference type="Proteomes" id="UP000736328">
    <property type="component" value="Unassembled WGS sequence"/>
</dbReference>